<evidence type="ECO:0000313" key="2">
    <source>
        <dbReference type="Proteomes" id="UP000575898"/>
    </source>
</evidence>
<sequence length="64" mass="6977">MAALAVSVFSPMGLQLVKRAHGALFLHAFQMDIVLGHAVEKTIWQQGIFHILFNNGNCGQTGLQ</sequence>
<dbReference type="Proteomes" id="UP000575898">
    <property type="component" value="Unassembled WGS sequence"/>
</dbReference>
<keyword evidence="2" id="KW-1185">Reference proteome</keyword>
<accession>A0A840MWB9</accession>
<name>A0A840MWB9_9PROT</name>
<protein>
    <submittedName>
        <fullName evidence="1">Uncharacterized protein</fullName>
    </submittedName>
</protein>
<dbReference type="EMBL" id="JACHHY010000017">
    <property type="protein sequence ID" value="MBB5019461.1"/>
    <property type="molecule type" value="Genomic_DNA"/>
</dbReference>
<gene>
    <name evidence="1" type="ORF">HNQ59_002763</name>
</gene>
<comment type="caution">
    <text evidence="1">The sequence shown here is derived from an EMBL/GenBank/DDBJ whole genome shotgun (WGS) entry which is preliminary data.</text>
</comment>
<proteinExistence type="predicted"/>
<reference evidence="1 2" key="1">
    <citation type="submission" date="2020-08" db="EMBL/GenBank/DDBJ databases">
        <title>Genomic Encyclopedia of Type Strains, Phase IV (KMG-IV): sequencing the most valuable type-strain genomes for metagenomic binning, comparative biology and taxonomic classification.</title>
        <authorList>
            <person name="Goeker M."/>
        </authorList>
    </citation>
    <scope>NUCLEOTIDE SEQUENCE [LARGE SCALE GENOMIC DNA]</scope>
    <source>
        <strain evidence="1 2">DSM 27165</strain>
    </source>
</reference>
<dbReference type="RefSeq" id="WP_184040367.1">
    <property type="nucleotide sequence ID" value="NZ_JACHHY010000017.1"/>
</dbReference>
<evidence type="ECO:0000313" key="1">
    <source>
        <dbReference type="EMBL" id="MBB5019461.1"/>
    </source>
</evidence>
<dbReference type="AlphaFoldDB" id="A0A840MWB9"/>
<organism evidence="1 2">
    <name type="scientific">Chitinivorax tropicus</name>
    <dbReference type="NCBI Taxonomy" id="714531"/>
    <lineage>
        <taxon>Bacteria</taxon>
        <taxon>Pseudomonadati</taxon>
        <taxon>Pseudomonadota</taxon>
        <taxon>Betaproteobacteria</taxon>
        <taxon>Chitinivorax</taxon>
    </lineage>
</organism>